<name>A0A4Z1EZR3_9HELO</name>
<organism evidence="1 2">
    <name type="scientific">Botrytis tulipae</name>
    <dbReference type="NCBI Taxonomy" id="87230"/>
    <lineage>
        <taxon>Eukaryota</taxon>
        <taxon>Fungi</taxon>
        <taxon>Dikarya</taxon>
        <taxon>Ascomycota</taxon>
        <taxon>Pezizomycotina</taxon>
        <taxon>Leotiomycetes</taxon>
        <taxon>Helotiales</taxon>
        <taxon>Sclerotiniaceae</taxon>
        <taxon>Botrytis</taxon>
    </lineage>
</organism>
<comment type="caution">
    <text evidence="1">The sequence shown here is derived from an EMBL/GenBank/DDBJ whole genome shotgun (WGS) entry which is preliminary data.</text>
</comment>
<gene>
    <name evidence="1" type="ORF">BTUL_0030g00470</name>
</gene>
<sequence length="71" mass="8163">MKLTLPVSDWIAKGLTLVLPCPPGKVVPYQPLVRSVGQVTVFLDFWFKSLELRDTLEFREIFTLLWSLEAI</sequence>
<proteinExistence type="predicted"/>
<accession>A0A4Z1EZR3</accession>
<evidence type="ECO:0000313" key="2">
    <source>
        <dbReference type="Proteomes" id="UP000297777"/>
    </source>
</evidence>
<evidence type="ECO:0000313" key="1">
    <source>
        <dbReference type="EMBL" id="TGO16292.1"/>
    </source>
</evidence>
<protein>
    <submittedName>
        <fullName evidence="1">Uncharacterized protein</fullName>
    </submittedName>
</protein>
<dbReference type="Proteomes" id="UP000297777">
    <property type="component" value="Unassembled WGS sequence"/>
</dbReference>
<dbReference type="AlphaFoldDB" id="A0A4Z1EZR3"/>
<reference evidence="1 2" key="1">
    <citation type="submission" date="2017-12" db="EMBL/GenBank/DDBJ databases">
        <title>Comparative genomics of Botrytis spp.</title>
        <authorList>
            <person name="Valero-Jimenez C.A."/>
            <person name="Tapia P."/>
            <person name="Veloso J."/>
            <person name="Silva-Moreno E."/>
            <person name="Staats M."/>
            <person name="Valdes J.H."/>
            <person name="Van Kan J.A.L."/>
        </authorList>
    </citation>
    <scope>NUCLEOTIDE SEQUENCE [LARGE SCALE GENOMIC DNA]</scope>
    <source>
        <strain evidence="1 2">Bt9001</strain>
    </source>
</reference>
<keyword evidence="2" id="KW-1185">Reference proteome</keyword>
<dbReference type="EMBL" id="PQXH01000030">
    <property type="protein sequence ID" value="TGO16292.1"/>
    <property type="molecule type" value="Genomic_DNA"/>
</dbReference>